<dbReference type="SUPFAM" id="SSF50475">
    <property type="entry name" value="FMN-binding split barrel"/>
    <property type="match status" value="1"/>
</dbReference>
<dbReference type="GO" id="GO:0005829">
    <property type="term" value="C:cytosol"/>
    <property type="evidence" value="ECO:0007669"/>
    <property type="project" value="TreeGrafter"/>
</dbReference>
<dbReference type="PANTHER" id="PTHR35176:SF4">
    <property type="entry name" value="PYRIDOXAMINE 5'-PHOSPHATE OXIDASE-RELATED FMN-BINDING"/>
    <property type="match status" value="1"/>
</dbReference>
<accession>A0A5Q6RJR3</accession>
<dbReference type="InterPro" id="IPR012349">
    <property type="entry name" value="Split_barrel_FMN-bd"/>
</dbReference>
<dbReference type="InterPro" id="IPR011576">
    <property type="entry name" value="Pyridox_Oxase_N"/>
</dbReference>
<dbReference type="OrthoDB" id="157302at2"/>
<evidence type="ECO:0000256" key="1">
    <source>
        <dbReference type="ARBA" id="ARBA00023002"/>
    </source>
</evidence>
<evidence type="ECO:0000313" key="4">
    <source>
        <dbReference type="Proteomes" id="UP000307768"/>
    </source>
</evidence>
<dbReference type="EMBL" id="VDFQ02000007">
    <property type="protein sequence ID" value="KAA1418262.1"/>
    <property type="molecule type" value="Genomic_DNA"/>
</dbReference>
<dbReference type="Pfam" id="PF01243">
    <property type="entry name" value="PNPOx_N"/>
    <property type="match status" value="1"/>
</dbReference>
<gene>
    <name evidence="3" type="ORF">FE697_020765</name>
</gene>
<evidence type="ECO:0000259" key="2">
    <source>
        <dbReference type="Pfam" id="PF01243"/>
    </source>
</evidence>
<sequence length="172" mass="18133">MTEPLRATLLALDADADASPIPWEDIRRRFSEASGYWFATTSAAGRPHVRPVLAVWVDGAAHVASAPAAAKTAHLAADGRCSLTCQADDADLVVEGVAERVSGSGDVERVAAAYASKYGWAPAVHDGLLVGADGAPTAGPPPYEVYRIDLDRAYAFGTDGDLGPRSTRWQRE</sequence>
<dbReference type="InterPro" id="IPR052019">
    <property type="entry name" value="F420H2_bilvrd_red/Heme_oxyg"/>
</dbReference>
<dbReference type="RefSeq" id="WP_149771551.1">
    <property type="nucleotide sequence ID" value="NZ_VDFQ02000007.1"/>
</dbReference>
<evidence type="ECO:0000313" key="3">
    <source>
        <dbReference type="EMBL" id="KAA1418262.1"/>
    </source>
</evidence>
<comment type="caution">
    <text evidence="3">The sequence shown here is derived from an EMBL/GenBank/DDBJ whole genome shotgun (WGS) entry which is preliminary data.</text>
</comment>
<keyword evidence="1" id="KW-0560">Oxidoreductase</keyword>
<proteinExistence type="predicted"/>
<dbReference type="GO" id="GO:0016627">
    <property type="term" value="F:oxidoreductase activity, acting on the CH-CH group of donors"/>
    <property type="evidence" value="ECO:0007669"/>
    <property type="project" value="TreeGrafter"/>
</dbReference>
<dbReference type="AlphaFoldDB" id="A0A5Q6RJR3"/>
<protein>
    <submittedName>
        <fullName evidence="3">Pyridoxamine 5'-phosphate oxidase family protein</fullName>
    </submittedName>
</protein>
<dbReference type="Proteomes" id="UP000307768">
    <property type="component" value="Unassembled WGS sequence"/>
</dbReference>
<feature type="domain" description="Pyridoxamine 5'-phosphate oxidase N-terminal" evidence="2">
    <location>
        <begin position="26"/>
        <end position="154"/>
    </location>
</feature>
<reference evidence="3 4" key="1">
    <citation type="submission" date="2019-09" db="EMBL/GenBank/DDBJ databases">
        <title>Mumia zhuanghuii sp. nov. isolated from the intestinal contents of plateau pika (Ochotona curzoniae) in the Qinghai-Tibet plateau of China.</title>
        <authorList>
            <person name="Tian Z."/>
        </authorList>
    </citation>
    <scope>NUCLEOTIDE SEQUENCE [LARGE SCALE GENOMIC DNA]</scope>
    <source>
        <strain evidence="4">350</strain>
    </source>
</reference>
<name>A0A5Q6RJR3_9ACTN</name>
<dbReference type="Gene3D" id="2.30.110.10">
    <property type="entry name" value="Electron Transport, Fmn-binding Protein, Chain A"/>
    <property type="match status" value="1"/>
</dbReference>
<dbReference type="PANTHER" id="PTHR35176">
    <property type="entry name" value="HEME OXYGENASE HI_0854-RELATED"/>
    <property type="match status" value="1"/>
</dbReference>
<dbReference type="GO" id="GO:0070967">
    <property type="term" value="F:coenzyme F420 binding"/>
    <property type="evidence" value="ECO:0007669"/>
    <property type="project" value="TreeGrafter"/>
</dbReference>
<organism evidence="3 4">
    <name type="scientific">Mumia zhuanghuii</name>
    <dbReference type="NCBI Taxonomy" id="2585211"/>
    <lineage>
        <taxon>Bacteria</taxon>
        <taxon>Bacillati</taxon>
        <taxon>Actinomycetota</taxon>
        <taxon>Actinomycetes</taxon>
        <taxon>Propionibacteriales</taxon>
        <taxon>Nocardioidaceae</taxon>
        <taxon>Mumia</taxon>
    </lineage>
</organism>